<feature type="compositionally biased region" description="Polar residues" evidence="1">
    <location>
        <begin position="396"/>
        <end position="412"/>
    </location>
</feature>
<evidence type="ECO:0000313" key="3">
    <source>
        <dbReference type="Proteomes" id="UP000298493"/>
    </source>
</evidence>
<feature type="compositionally biased region" description="Basic and acidic residues" evidence="1">
    <location>
        <begin position="208"/>
        <end position="239"/>
    </location>
</feature>
<feature type="region of interest" description="Disordered" evidence="1">
    <location>
        <begin position="463"/>
        <end position="512"/>
    </location>
</feature>
<sequence length="641" mass="73035">MDRYPHSPRDDIFTLARRITPARDREYIRELEEGMITAGRVMDSYKDETRRLRIEVDGLREKIYGRIASTNGGKIDERRSHEADARGRKLVMETEDGEGRIRDWENEQRRTRSRSNIGVKRDAAEGSSPRYEVHESVRATRDLEGPATGFEAPMGQYTGHRDYKWTRDHAENAIDVWDHTYPREPKPEPAPEHRTKVIPNDENIRRQTYQERPPAKRWELPMENQRDEKSGRRNRRYDQGPDNIGIGPKIREHIDDQGPLSKQHSEHQPRSISSDKSIVWQGTFSPFSSQSTEHPPFASSVWERRETLDGLYCYYLNTKDGRMSDPQPLPREESEGEESDLSKLRAPRQSPPVSRTGALNTSWEQDNSLVVTMEKPYRNKDIHKLGHSAKEPVQVLGSTSTNDSKPSRSSADNLPPSPRSYYRNPTAAHHDLRRSVFRRPSMSSQAILPRAPIGVYVNREYAQKSTPKKDMGSRKLVTKSSAPPALQSTSNTTSKISEVFPPSPRSHYGYTTTTTTVPKAMDQGRARDKSNELPSPLLETKLSTFAEAYGESRGNYNVPFVNTVTDIDERERRNRDVLRVTDAKFVTSPSVGKEELVVPIRPRANTRGSGLDVETEVGRNEEGSMDREYKNGGKVRRTGSA</sequence>
<dbReference type="Proteomes" id="UP000298493">
    <property type="component" value="Unassembled WGS sequence"/>
</dbReference>
<comment type="caution">
    <text evidence="2">The sequence shown here is derived from an EMBL/GenBank/DDBJ whole genome shotgun (WGS) entry which is preliminary data.</text>
</comment>
<feature type="compositionally biased region" description="Basic and acidic residues" evidence="1">
    <location>
        <begin position="616"/>
        <end position="631"/>
    </location>
</feature>
<dbReference type="OrthoDB" id="10445312at2759"/>
<feature type="compositionally biased region" description="Polar residues" evidence="1">
    <location>
        <begin position="478"/>
        <end position="496"/>
    </location>
</feature>
<keyword evidence="3" id="KW-1185">Reference proteome</keyword>
<gene>
    <name evidence="2" type="ORF">E6O75_ATG10163</name>
</gene>
<organism evidence="2 3">
    <name type="scientific">Venturia nashicola</name>
    <dbReference type="NCBI Taxonomy" id="86259"/>
    <lineage>
        <taxon>Eukaryota</taxon>
        <taxon>Fungi</taxon>
        <taxon>Dikarya</taxon>
        <taxon>Ascomycota</taxon>
        <taxon>Pezizomycotina</taxon>
        <taxon>Dothideomycetes</taxon>
        <taxon>Pleosporomycetidae</taxon>
        <taxon>Venturiales</taxon>
        <taxon>Venturiaceae</taxon>
        <taxon>Venturia</taxon>
    </lineage>
</organism>
<dbReference type="AlphaFoldDB" id="A0A4Z1NZA6"/>
<dbReference type="EMBL" id="SNSC02000030">
    <property type="protein sequence ID" value="TID13024.1"/>
    <property type="molecule type" value="Genomic_DNA"/>
</dbReference>
<feature type="region of interest" description="Disordered" evidence="1">
    <location>
        <begin position="319"/>
        <end position="361"/>
    </location>
</feature>
<feature type="region of interest" description="Disordered" evidence="1">
    <location>
        <begin position="208"/>
        <end position="276"/>
    </location>
</feature>
<feature type="compositionally biased region" description="Polar residues" evidence="1">
    <location>
        <begin position="351"/>
        <end position="361"/>
    </location>
</feature>
<evidence type="ECO:0000313" key="2">
    <source>
        <dbReference type="EMBL" id="TID13024.1"/>
    </source>
</evidence>
<proteinExistence type="predicted"/>
<feature type="compositionally biased region" description="Basic and acidic residues" evidence="1">
    <location>
        <begin position="381"/>
        <end position="390"/>
    </location>
</feature>
<accession>A0A4Z1NZA6</accession>
<evidence type="ECO:0000256" key="1">
    <source>
        <dbReference type="SAM" id="MobiDB-lite"/>
    </source>
</evidence>
<feature type="region of interest" description="Disordered" evidence="1">
    <location>
        <begin position="381"/>
        <end position="443"/>
    </location>
</feature>
<name>A0A4Z1NZA6_9PEZI</name>
<feature type="region of interest" description="Disordered" evidence="1">
    <location>
        <begin position="102"/>
        <end position="134"/>
    </location>
</feature>
<protein>
    <submittedName>
        <fullName evidence="2">Uncharacterized protein</fullName>
    </submittedName>
</protein>
<reference evidence="2 3" key="1">
    <citation type="submission" date="2019-04" db="EMBL/GenBank/DDBJ databases">
        <title>High contiguity whole genome sequence and gene annotation resource for two Venturia nashicola isolates.</title>
        <authorList>
            <person name="Prokchorchik M."/>
            <person name="Won K."/>
            <person name="Lee Y."/>
            <person name="Choi E.D."/>
            <person name="Segonzac C."/>
            <person name="Sohn K.H."/>
        </authorList>
    </citation>
    <scope>NUCLEOTIDE SEQUENCE [LARGE SCALE GENOMIC DNA]</scope>
    <source>
        <strain evidence="2 3">PRI2</strain>
    </source>
</reference>
<feature type="region of interest" description="Disordered" evidence="1">
    <location>
        <begin position="604"/>
        <end position="641"/>
    </location>
</feature>